<dbReference type="GO" id="GO:0016787">
    <property type="term" value="F:hydrolase activity"/>
    <property type="evidence" value="ECO:0007669"/>
    <property type="project" value="UniProtKB-KW"/>
</dbReference>
<evidence type="ECO:0000259" key="12">
    <source>
        <dbReference type="PROSITE" id="PS51192"/>
    </source>
</evidence>
<dbReference type="Pfam" id="PF00271">
    <property type="entry name" value="Helicase_C"/>
    <property type="match status" value="1"/>
</dbReference>
<feature type="compositionally biased region" description="Low complexity" evidence="11">
    <location>
        <begin position="85"/>
        <end position="95"/>
    </location>
</feature>
<dbReference type="InterPro" id="IPR027417">
    <property type="entry name" value="P-loop_NTPase"/>
</dbReference>
<dbReference type="Gene3D" id="3.40.50.300">
    <property type="entry name" value="P-loop containing nucleotide triphosphate hydrolases"/>
    <property type="match status" value="2"/>
</dbReference>
<dbReference type="InterPro" id="IPR036388">
    <property type="entry name" value="WH-like_DNA-bd_sf"/>
</dbReference>
<evidence type="ECO:0000256" key="6">
    <source>
        <dbReference type="ARBA" id="ARBA00023235"/>
    </source>
</evidence>
<dbReference type="Proteomes" id="UP000799750">
    <property type="component" value="Unassembled WGS sequence"/>
</dbReference>
<proteinExistence type="inferred from homology"/>
<dbReference type="PROSITE" id="PS51192">
    <property type="entry name" value="HELICASE_ATP_BIND_1"/>
    <property type="match status" value="1"/>
</dbReference>
<dbReference type="PROSITE" id="PS51194">
    <property type="entry name" value="HELICASE_CTER"/>
    <property type="match status" value="1"/>
</dbReference>
<dbReference type="SMART" id="SM00487">
    <property type="entry name" value="DEXDc"/>
    <property type="match status" value="1"/>
</dbReference>
<dbReference type="Pfam" id="PF00270">
    <property type="entry name" value="DEAD"/>
    <property type="match status" value="1"/>
</dbReference>
<evidence type="ECO:0000256" key="8">
    <source>
        <dbReference type="ARBA" id="ARBA00034617"/>
    </source>
</evidence>
<name>A0A6A6Q8R7_9PEZI</name>
<keyword evidence="15" id="KW-1185">Reference proteome</keyword>
<evidence type="ECO:0000256" key="1">
    <source>
        <dbReference type="ARBA" id="ARBA00010140"/>
    </source>
</evidence>
<evidence type="ECO:0000256" key="3">
    <source>
        <dbReference type="ARBA" id="ARBA00022801"/>
    </source>
</evidence>
<feature type="region of interest" description="Disordered" evidence="11">
    <location>
        <begin position="75"/>
        <end position="202"/>
    </location>
</feature>
<dbReference type="Pfam" id="PF23445">
    <property type="entry name" value="WHD_SNRNP200"/>
    <property type="match status" value="1"/>
</dbReference>
<dbReference type="EC" id="5.6.2.4" evidence="9"/>
<gene>
    <name evidence="14" type="ORF">BU16DRAFT_568347</name>
</gene>
<keyword evidence="7" id="KW-0469">Meiosis</keyword>
<keyword evidence="2" id="KW-0547">Nucleotide-binding</keyword>
<reference evidence="14" key="1">
    <citation type="journal article" date="2020" name="Stud. Mycol.">
        <title>101 Dothideomycetes genomes: a test case for predicting lifestyles and emergence of pathogens.</title>
        <authorList>
            <person name="Haridas S."/>
            <person name="Albert R."/>
            <person name="Binder M."/>
            <person name="Bloem J."/>
            <person name="Labutti K."/>
            <person name="Salamov A."/>
            <person name="Andreopoulos B."/>
            <person name="Baker S."/>
            <person name="Barry K."/>
            <person name="Bills G."/>
            <person name="Bluhm B."/>
            <person name="Cannon C."/>
            <person name="Castanera R."/>
            <person name="Culley D."/>
            <person name="Daum C."/>
            <person name="Ezra D."/>
            <person name="Gonzalez J."/>
            <person name="Henrissat B."/>
            <person name="Kuo A."/>
            <person name="Liang C."/>
            <person name="Lipzen A."/>
            <person name="Lutzoni F."/>
            <person name="Magnuson J."/>
            <person name="Mondo S."/>
            <person name="Nolan M."/>
            <person name="Ohm R."/>
            <person name="Pangilinan J."/>
            <person name="Park H.-J."/>
            <person name="Ramirez L."/>
            <person name="Alfaro M."/>
            <person name="Sun H."/>
            <person name="Tritt A."/>
            <person name="Yoshinaga Y."/>
            <person name="Zwiers L.-H."/>
            <person name="Turgeon B."/>
            <person name="Goodwin S."/>
            <person name="Spatafora J."/>
            <person name="Crous P."/>
            <person name="Grigoriev I."/>
        </authorList>
    </citation>
    <scope>NUCLEOTIDE SEQUENCE</scope>
    <source>
        <strain evidence="14">CBS 269.34</strain>
    </source>
</reference>
<dbReference type="SUPFAM" id="SSF52540">
    <property type="entry name" value="P-loop containing nucleoside triphosphate hydrolases"/>
    <property type="match status" value="1"/>
</dbReference>
<dbReference type="FunFam" id="1.10.10.10:FF:000012">
    <property type="entry name" value="U5 small nuclear ribonucleoprotein helicase"/>
    <property type="match status" value="1"/>
</dbReference>
<keyword evidence="5" id="KW-0067">ATP-binding</keyword>
<dbReference type="GO" id="GO:0005524">
    <property type="term" value="F:ATP binding"/>
    <property type="evidence" value="ECO:0007669"/>
    <property type="project" value="UniProtKB-KW"/>
</dbReference>
<evidence type="ECO:0000256" key="9">
    <source>
        <dbReference type="ARBA" id="ARBA00034808"/>
    </source>
</evidence>
<evidence type="ECO:0000256" key="11">
    <source>
        <dbReference type="SAM" id="MobiDB-lite"/>
    </source>
</evidence>
<keyword evidence="3 14" id="KW-0378">Hydrolase</keyword>
<dbReference type="EMBL" id="MU004203">
    <property type="protein sequence ID" value="KAF2488471.1"/>
    <property type="molecule type" value="Genomic_DNA"/>
</dbReference>
<dbReference type="InterPro" id="IPR004179">
    <property type="entry name" value="Sec63-dom"/>
</dbReference>
<dbReference type="GO" id="GO:0051321">
    <property type="term" value="P:meiotic cell cycle"/>
    <property type="evidence" value="ECO:0007669"/>
    <property type="project" value="UniProtKB-KW"/>
</dbReference>
<dbReference type="GO" id="GO:0003676">
    <property type="term" value="F:nucleic acid binding"/>
    <property type="evidence" value="ECO:0007669"/>
    <property type="project" value="InterPro"/>
</dbReference>
<protein>
    <recommendedName>
        <fullName evidence="9">DNA 3'-5' helicase</fullName>
        <ecNumber evidence="9">5.6.2.4</ecNumber>
    </recommendedName>
</protein>
<evidence type="ECO:0000256" key="5">
    <source>
        <dbReference type="ARBA" id="ARBA00022840"/>
    </source>
</evidence>
<feature type="domain" description="Helicase C-terminal" evidence="13">
    <location>
        <begin position="471"/>
        <end position="675"/>
    </location>
</feature>
<evidence type="ECO:0000256" key="7">
    <source>
        <dbReference type="ARBA" id="ARBA00023254"/>
    </source>
</evidence>
<accession>A0A6A6Q8R7</accession>
<dbReference type="InterPro" id="IPR011545">
    <property type="entry name" value="DEAD/DEAH_box_helicase_dom"/>
</dbReference>
<evidence type="ECO:0000313" key="14">
    <source>
        <dbReference type="EMBL" id="KAF2488471.1"/>
    </source>
</evidence>
<dbReference type="SUPFAM" id="SSF158702">
    <property type="entry name" value="Sec63 N-terminal domain-like"/>
    <property type="match status" value="1"/>
</dbReference>
<dbReference type="GO" id="GO:0043138">
    <property type="term" value="F:3'-5' DNA helicase activity"/>
    <property type="evidence" value="ECO:0007669"/>
    <property type="project" value="UniProtKB-EC"/>
</dbReference>
<dbReference type="OrthoDB" id="5575at2759"/>
<evidence type="ECO:0000259" key="13">
    <source>
        <dbReference type="PROSITE" id="PS51194"/>
    </source>
</evidence>
<dbReference type="InterPro" id="IPR052247">
    <property type="entry name" value="Meiotic_Crossover_Helicase"/>
</dbReference>
<feature type="domain" description="Helicase ATP-binding" evidence="12">
    <location>
        <begin position="256"/>
        <end position="430"/>
    </location>
</feature>
<dbReference type="CDD" id="cd18795">
    <property type="entry name" value="SF2_C_Ski2"/>
    <property type="match status" value="1"/>
</dbReference>
<dbReference type="InterPro" id="IPR014001">
    <property type="entry name" value="Helicase_ATP-bd"/>
</dbReference>
<dbReference type="Gene3D" id="1.10.10.10">
    <property type="entry name" value="Winged helix-like DNA-binding domain superfamily/Winged helix DNA-binding domain"/>
    <property type="match status" value="1"/>
</dbReference>
<dbReference type="FunFam" id="1.10.3380.10:FF:000012">
    <property type="entry name" value="DEAD/DEAH box DNA helicase"/>
    <property type="match status" value="1"/>
</dbReference>
<keyword evidence="6" id="KW-0413">Isomerase</keyword>
<dbReference type="InterPro" id="IPR036390">
    <property type="entry name" value="WH_DNA-bd_sf"/>
</dbReference>
<organism evidence="14 15">
    <name type="scientific">Lophium mytilinum</name>
    <dbReference type="NCBI Taxonomy" id="390894"/>
    <lineage>
        <taxon>Eukaryota</taxon>
        <taxon>Fungi</taxon>
        <taxon>Dikarya</taxon>
        <taxon>Ascomycota</taxon>
        <taxon>Pezizomycotina</taxon>
        <taxon>Dothideomycetes</taxon>
        <taxon>Pleosporomycetidae</taxon>
        <taxon>Mytilinidiales</taxon>
        <taxon>Mytilinidiaceae</taxon>
        <taxon>Lophium</taxon>
    </lineage>
</organism>
<comment type="catalytic activity">
    <reaction evidence="8">
        <text>Couples ATP hydrolysis with the unwinding of duplex DNA by translocating in the 3'-5' direction.</text>
        <dbReference type="EC" id="5.6.2.4"/>
    </reaction>
</comment>
<sequence length="1615" mass="179913">MEDASMWAMLDQLEQGHQVPSSARELSAVGYEELQPGPRQNIEYRYESPRQYGVGEIETHFDAFDKELMRRPLEDRQAQAEQGRARLSLAPSSSRYFDDGAPASQPMQAPPEMDMSLSLRKGSPYASQPPGVGELGGLFAYRPPPAPESSSDSHALLSSPAMRASQRRSDIGPPIPPPSKRPLKQEHPRQEPSQSQGHTFEPSYHKARAAPKRIDLPHAPPTAQGIALVPVTELPDRLRTVFPFPLFNAIQSKCFQQVYKSSDNFVLASPTGSGKTAVLELAICRAINQYPSGQFKIVYQAPIKSLCSERQRDWQKKFGPLGLRCEELTGDSEISQIRNVQSASIIITTPEKWDSMTRKWKDHEKLMQLVKLFLIDEVHILKDERGATLEAVVSRMKSVSSDVRFVALSATVPNFKDVAAWLGKDATHTDQPAANEQFGEQFRPVKLQKYVCGYQSNNQNEFAFEKYLDSKLPEVIAKYSQRKPIMVFCPTRNSTVATAKLLANWWATKGPRDRYWEAPKRRISFADNDLQTCASSAVAFHHAGLNPSDRLGVENGFLNGDLNVICCTSTLAVGVNLPCHFAIIKNTVYWAGPLMSEYADLEIMQMLGRAGRPQFDDSAVAVIMTRQSKVQRYESMVSGRDLLESRLHLNLIDHLNAEIGLGTITNTQTAKKWLAGTFLFVRLKQNPEHYKLEGARSGQDIDEQLDSICSRDIDLLQDTNLVTAGEVLKCTEFGHAMARYYVQFETMRHFMGLPPKAKISDILSALAQAVEFKELRFRAGEKPVYKELNKSPSIRFPIPVDLALPMHKTSLIIQAHLGGAELGFDEKAGKHRQQYLTETSIIFKHINRLVRCIIDCELTLEDSVAIRNALMLERSLGGRAWDDSPMQIKQIEQLGIVAVRKLVNGGINSIEALENNEAHRIEMVLGKNPPFGMKLLAGLKHFPKLHVSVYLVPSSVAKCGEGVKIQVRAEIGFMNEKPATQYRNKPVYVCFLAETSDGHKVHFARTSGQKLGNGQDLQFSALLTSVDQSITCYVMCDEIAGTMRHATLKPEIRPSMFPSPKPQPQKEPEKPTSNTSRRRAEERGLTRKFSEASDEFGDDGLDDSELLAVAGVGDLDFAHIDDFGSTTSVMTRNNTAQNASLKKGKRKADDSEEEVDDEPPKLENGKWACNHRCGDKTKCKHLCCREGLDKLPKRAKKKATASQIASTRKGSDQTQQLRSSRDKTQSKLQLNVSKRKSSAAIEQVDLTEDEKRKNYATHGPRDFVQLNQLHSSIQKKDPPASVSAVMHKKPAYSYSKGDRSVLSFMAKENTVEPSTETSYGDGWMDDLTSPPDVPKAAEAPSRPKVVITKQGVRREISDPIEDDIEHLPGSTAAEEQSMFDGDDSELDAAMVGLADSQDLQDMQWDNGNEDYGDIYFDDDYDARMDEEPGMENLKRDNDSLVEDTFMQEAPTHVHSSSSTMGTRDLPVEQSHTPSSAVGVQRLPPEKGRSLFFNETSSSQAPIEGNTPMTSYLGNVGPAKKASRYSQFTNIHTSTDAMSSEKENVPPRNEAFDQNIRYLGDEDQMAPKFKVAIQGEEAAGSKNHDDDTLKHVVVPPGYEEIEPWVLAEFGDLVEFI</sequence>
<evidence type="ECO:0000256" key="10">
    <source>
        <dbReference type="ARBA" id="ARBA00048988"/>
    </source>
</evidence>
<dbReference type="SUPFAM" id="SSF46785">
    <property type="entry name" value="Winged helix' DNA-binding domain"/>
    <property type="match status" value="1"/>
</dbReference>
<keyword evidence="4" id="KW-0347">Helicase</keyword>
<feature type="compositionally biased region" description="Low complexity" evidence="11">
    <location>
        <begin position="149"/>
        <end position="159"/>
    </location>
</feature>
<comment type="catalytic activity">
    <reaction evidence="10">
        <text>ATP + H2O = ADP + phosphate + H(+)</text>
        <dbReference type="Rhea" id="RHEA:13065"/>
        <dbReference type="ChEBI" id="CHEBI:15377"/>
        <dbReference type="ChEBI" id="CHEBI:15378"/>
        <dbReference type="ChEBI" id="CHEBI:30616"/>
        <dbReference type="ChEBI" id="CHEBI:43474"/>
        <dbReference type="ChEBI" id="CHEBI:456216"/>
        <dbReference type="EC" id="5.6.2.4"/>
    </reaction>
</comment>
<feature type="compositionally biased region" description="Polar residues" evidence="11">
    <location>
        <begin position="1200"/>
        <end position="1218"/>
    </location>
</feature>
<feature type="region of interest" description="Disordered" evidence="11">
    <location>
        <begin position="1194"/>
        <end position="1243"/>
    </location>
</feature>
<feature type="region of interest" description="Disordered" evidence="11">
    <location>
        <begin position="1449"/>
        <end position="1481"/>
    </location>
</feature>
<dbReference type="SMART" id="SM00973">
    <property type="entry name" value="Sec63"/>
    <property type="match status" value="1"/>
</dbReference>
<dbReference type="PANTHER" id="PTHR47835">
    <property type="entry name" value="HFM1, ATP DEPENDENT DNA HELICASE HOMOLOG"/>
    <property type="match status" value="1"/>
</dbReference>
<dbReference type="InterPro" id="IPR057842">
    <property type="entry name" value="WH_MER3"/>
</dbReference>
<evidence type="ECO:0000313" key="15">
    <source>
        <dbReference type="Proteomes" id="UP000799750"/>
    </source>
</evidence>
<dbReference type="InterPro" id="IPR001650">
    <property type="entry name" value="Helicase_C-like"/>
</dbReference>
<dbReference type="PANTHER" id="PTHR47835:SF3">
    <property type="entry name" value="HELICASE FOR MEIOSIS 1"/>
    <property type="match status" value="1"/>
</dbReference>
<evidence type="ECO:0000256" key="4">
    <source>
        <dbReference type="ARBA" id="ARBA00022806"/>
    </source>
</evidence>
<dbReference type="Gene3D" id="1.10.3380.10">
    <property type="entry name" value="Sec63 N-terminal domain-like domain"/>
    <property type="match status" value="1"/>
</dbReference>
<feature type="region of interest" description="Disordered" evidence="11">
    <location>
        <begin position="1048"/>
        <end position="1097"/>
    </location>
</feature>
<dbReference type="Pfam" id="PF02889">
    <property type="entry name" value="Sec63"/>
    <property type="match status" value="1"/>
</dbReference>
<evidence type="ECO:0000256" key="2">
    <source>
        <dbReference type="ARBA" id="ARBA00022741"/>
    </source>
</evidence>
<feature type="region of interest" description="Disordered" evidence="11">
    <location>
        <begin position="1134"/>
        <end position="1165"/>
    </location>
</feature>
<dbReference type="SMART" id="SM00490">
    <property type="entry name" value="HELICc"/>
    <property type="match status" value="1"/>
</dbReference>
<comment type="similarity">
    <text evidence="1">Belongs to the helicase family. SKI2 subfamily.</text>
</comment>
<feature type="compositionally biased region" description="Basic and acidic residues" evidence="11">
    <location>
        <begin position="1078"/>
        <end position="1091"/>
    </location>
</feature>